<gene>
    <name evidence="2" type="ORF">GW7_06324</name>
</gene>
<dbReference type="InParanoid" id="G5B240"/>
<feature type="compositionally biased region" description="Basic and acidic residues" evidence="1">
    <location>
        <begin position="62"/>
        <end position="73"/>
    </location>
</feature>
<dbReference type="AlphaFoldDB" id="G5B240"/>
<feature type="region of interest" description="Disordered" evidence="1">
    <location>
        <begin position="35"/>
        <end position="86"/>
    </location>
</feature>
<dbReference type="STRING" id="10181.G5B240"/>
<accession>G5B240</accession>
<evidence type="ECO:0000313" key="3">
    <source>
        <dbReference type="Proteomes" id="UP000006813"/>
    </source>
</evidence>
<protein>
    <submittedName>
        <fullName evidence="2">Lupus La protein</fullName>
    </submittedName>
</protein>
<evidence type="ECO:0000313" key="2">
    <source>
        <dbReference type="EMBL" id="EHB03351.1"/>
    </source>
</evidence>
<sequence length="86" mass="9334">MTPLKADLCGFQEVADLKGKEKEIKLLSLGSAKGKVQFQGKKTKFDSDEEHDENGTAGPVKRAREETDKEEPASKQQKTGNGAGDQ</sequence>
<name>G5B240_HETGA</name>
<organism evidence="2 3">
    <name type="scientific">Heterocephalus glaber</name>
    <name type="common">Naked mole rat</name>
    <dbReference type="NCBI Taxonomy" id="10181"/>
    <lineage>
        <taxon>Eukaryota</taxon>
        <taxon>Metazoa</taxon>
        <taxon>Chordata</taxon>
        <taxon>Craniata</taxon>
        <taxon>Vertebrata</taxon>
        <taxon>Euteleostomi</taxon>
        <taxon>Mammalia</taxon>
        <taxon>Eutheria</taxon>
        <taxon>Euarchontoglires</taxon>
        <taxon>Glires</taxon>
        <taxon>Rodentia</taxon>
        <taxon>Hystricomorpha</taxon>
        <taxon>Bathyergidae</taxon>
        <taxon>Heterocephalus</taxon>
    </lineage>
</organism>
<dbReference type="EMBL" id="JH168062">
    <property type="protein sequence ID" value="EHB03351.1"/>
    <property type="molecule type" value="Genomic_DNA"/>
</dbReference>
<reference evidence="2 3" key="1">
    <citation type="journal article" date="2011" name="Nature">
        <title>Genome sequencing reveals insights into physiology and longevity of the naked mole rat.</title>
        <authorList>
            <person name="Kim E.B."/>
            <person name="Fang X."/>
            <person name="Fushan A.A."/>
            <person name="Huang Z."/>
            <person name="Lobanov A.V."/>
            <person name="Han L."/>
            <person name="Marino S.M."/>
            <person name="Sun X."/>
            <person name="Turanov A.A."/>
            <person name="Yang P."/>
            <person name="Yim S.H."/>
            <person name="Zhao X."/>
            <person name="Kasaikina M.V."/>
            <person name="Stoletzki N."/>
            <person name="Peng C."/>
            <person name="Polak P."/>
            <person name="Xiong Z."/>
            <person name="Kiezun A."/>
            <person name="Zhu Y."/>
            <person name="Chen Y."/>
            <person name="Kryukov G.V."/>
            <person name="Zhang Q."/>
            <person name="Peshkin L."/>
            <person name="Yang L."/>
            <person name="Bronson R.T."/>
            <person name="Buffenstein R."/>
            <person name="Wang B."/>
            <person name="Han C."/>
            <person name="Li Q."/>
            <person name="Chen L."/>
            <person name="Zhao W."/>
            <person name="Sunyaev S.R."/>
            <person name="Park T.J."/>
            <person name="Zhang G."/>
            <person name="Wang J."/>
            <person name="Gladyshev V.N."/>
        </authorList>
    </citation>
    <scope>NUCLEOTIDE SEQUENCE [LARGE SCALE GENOMIC DNA]</scope>
</reference>
<proteinExistence type="predicted"/>
<dbReference type="Proteomes" id="UP000006813">
    <property type="component" value="Unassembled WGS sequence"/>
</dbReference>
<evidence type="ECO:0000256" key="1">
    <source>
        <dbReference type="SAM" id="MobiDB-lite"/>
    </source>
</evidence>